<accession>A0A815EUX6</accession>
<sequence>MKQASTTEIHPARLLLPSSLALSLGFLLPISSQPNSVIFATGYIQTRDLFTTGIMLNLLGGLIIFLASTTWMIPIFDLNQPLISSSNLTL</sequence>
<dbReference type="AlphaFoldDB" id="A0A815EUX6"/>
<dbReference type="GO" id="GO:0015556">
    <property type="term" value="F:C4-dicarboxylate transmembrane transporter activity"/>
    <property type="evidence" value="ECO:0007669"/>
    <property type="project" value="UniProtKB-ARBA"/>
</dbReference>
<dbReference type="InterPro" id="IPR001898">
    <property type="entry name" value="SLC13A/DASS"/>
</dbReference>
<evidence type="ECO:0000313" key="7">
    <source>
        <dbReference type="EMBL" id="CAF1317220.1"/>
    </source>
</evidence>
<evidence type="ECO:0000256" key="6">
    <source>
        <dbReference type="SAM" id="Phobius"/>
    </source>
</evidence>
<name>A0A815EUX6_9BILA</name>
<evidence type="ECO:0000256" key="4">
    <source>
        <dbReference type="ARBA" id="ARBA00022989"/>
    </source>
</evidence>
<protein>
    <submittedName>
        <fullName evidence="7">Uncharacterized protein</fullName>
    </submittedName>
</protein>
<evidence type="ECO:0000256" key="5">
    <source>
        <dbReference type="ARBA" id="ARBA00023136"/>
    </source>
</evidence>
<organism evidence="7 8">
    <name type="scientific">Rotaria sordida</name>
    <dbReference type="NCBI Taxonomy" id="392033"/>
    <lineage>
        <taxon>Eukaryota</taxon>
        <taxon>Metazoa</taxon>
        <taxon>Spiralia</taxon>
        <taxon>Gnathifera</taxon>
        <taxon>Rotifera</taxon>
        <taxon>Eurotatoria</taxon>
        <taxon>Bdelloidea</taxon>
        <taxon>Philodinida</taxon>
        <taxon>Philodinidae</taxon>
        <taxon>Rotaria</taxon>
    </lineage>
</organism>
<gene>
    <name evidence="7" type="ORF">SEV965_LOCUS27120</name>
</gene>
<dbReference type="PANTHER" id="PTHR10283:SF82">
    <property type="entry name" value="SOLUTE CARRIER FAMILY 13 MEMBER 2"/>
    <property type="match status" value="1"/>
</dbReference>
<evidence type="ECO:0000256" key="1">
    <source>
        <dbReference type="ARBA" id="ARBA00004141"/>
    </source>
</evidence>
<feature type="transmembrane region" description="Helical" evidence="6">
    <location>
        <begin position="50"/>
        <end position="73"/>
    </location>
</feature>
<dbReference type="PANTHER" id="PTHR10283">
    <property type="entry name" value="SOLUTE CARRIER FAMILY 13 MEMBER"/>
    <property type="match status" value="1"/>
</dbReference>
<evidence type="ECO:0000313" key="8">
    <source>
        <dbReference type="Proteomes" id="UP000663889"/>
    </source>
</evidence>
<comment type="similarity">
    <text evidence="2">Belongs to the SLC13A/DASS transporter (TC 2.A.47) family. NADC subfamily.</text>
</comment>
<comment type="subcellular location">
    <subcellularLocation>
        <location evidence="1">Membrane</location>
        <topology evidence="1">Multi-pass membrane protein</topology>
    </subcellularLocation>
</comment>
<keyword evidence="5 6" id="KW-0472">Membrane</keyword>
<evidence type="ECO:0000256" key="2">
    <source>
        <dbReference type="ARBA" id="ARBA00006772"/>
    </source>
</evidence>
<dbReference type="EMBL" id="CAJNOU010002393">
    <property type="protein sequence ID" value="CAF1317220.1"/>
    <property type="molecule type" value="Genomic_DNA"/>
</dbReference>
<evidence type="ECO:0000256" key="3">
    <source>
        <dbReference type="ARBA" id="ARBA00022692"/>
    </source>
</evidence>
<reference evidence="7" key="1">
    <citation type="submission" date="2021-02" db="EMBL/GenBank/DDBJ databases">
        <authorList>
            <person name="Nowell W R."/>
        </authorList>
    </citation>
    <scope>NUCLEOTIDE SEQUENCE</scope>
</reference>
<dbReference type="Proteomes" id="UP000663889">
    <property type="component" value="Unassembled WGS sequence"/>
</dbReference>
<dbReference type="GO" id="GO:0005886">
    <property type="term" value="C:plasma membrane"/>
    <property type="evidence" value="ECO:0007669"/>
    <property type="project" value="TreeGrafter"/>
</dbReference>
<keyword evidence="4 6" id="KW-1133">Transmembrane helix</keyword>
<dbReference type="Pfam" id="PF00939">
    <property type="entry name" value="Na_sulph_symp"/>
    <property type="match status" value="1"/>
</dbReference>
<comment type="caution">
    <text evidence="7">The sequence shown here is derived from an EMBL/GenBank/DDBJ whole genome shotgun (WGS) entry which is preliminary data.</text>
</comment>
<dbReference type="GO" id="GO:0005310">
    <property type="term" value="F:dicarboxylic acid transmembrane transporter activity"/>
    <property type="evidence" value="ECO:0007669"/>
    <property type="project" value="UniProtKB-ARBA"/>
</dbReference>
<keyword evidence="3 6" id="KW-0812">Transmembrane</keyword>
<proteinExistence type="inferred from homology"/>